<dbReference type="EMBL" id="JAIPUX010000953">
    <property type="protein sequence ID" value="KAH0625933.1"/>
    <property type="molecule type" value="Genomic_DNA"/>
</dbReference>
<keyword evidence="12" id="KW-0325">Glycoprotein</keyword>
<gene>
    <name evidence="22" type="ORF">JD844_034312</name>
</gene>
<sequence>MDSNGHPPKATCQKVLILILFQLGLSAIFFSYTRISVKPDLGNPVPVMLHPPKHLENSLPLDKQSSKLTILLWTWPFGTPFLIKKCSQLLGIPDCYITADRSQYQKADAIIVHHRDVCSSPKRLPQEPRPLLQRWIWFNMESPTTSPNLGLMDNHFNLTMSYRRDSDIFTPYGWMEALSQPQNITIPHKSKLVAWVVSSWKPGTHRVKYYEELKKYLQVDIYGQHHLPLPQGKHLSTLSQYKFYLAFENSIHEDYITEKVWKNAFHAGAVPVVLGPPRKNYELYMPPDSFIHVNDFPSARELAKFLHELDRNTTRYQSYFHWRSWLKPFGEFSWAIHFCKACWALQKKPIQYQTVPELSKWFK</sequence>
<evidence type="ECO:0000256" key="1">
    <source>
        <dbReference type="ARBA" id="ARBA00004447"/>
    </source>
</evidence>
<evidence type="ECO:0000256" key="17">
    <source>
        <dbReference type="ARBA" id="ARBA00036481"/>
    </source>
</evidence>
<dbReference type="SUPFAM" id="SSF53756">
    <property type="entry name" value="UDP-Glycosyltransferase/glycogen phosphorylase"/>
    <property type="match status" value="1"/>
</dbReference>
<dbReference type="PANTHER" id="PTHR11929">
    <property type="entry name" value="ALPHA- 1,3 -FUCOSYLTRANSFERASE"/>
    <property type="match status" value="1"/>
</dbReference>
<comment type="catalytic activity">
    <reaction evidence="16">
        <text>an alpha-Neu5Ac-(2-&gt;3)-beta-D-Gal-(1-&gt;3)-D-GlcNAc derivative + GDP-beta-L-fucose = an alpha-Neu5Ac-(2-&gt;3)-beta-D-Gal-(1-&gt;3)-[alpha-L-Fuc-(1-&gt;4)]-beta-D-GlcNAc derivative + GDP + H(+)</text>
        <dbReference type="Rhea" id="RHEA:62904"/>
        <dbReference type="ChEBI" id="CHEBI:15378"/>
        <dbReference type="ChEBI" id="CHEBI:57273"/>
        <dbReference type="ChEBI" id="CHEBI:58189"/>
        <dbReference type="ChEBI" id="CHEBI:146021"/>
        <dbReference type="ChEBI" id="CHEBI:146022"/>
    </reaction>
    <physiologicalReaction direction="left-to-right" evidence="16">
        <dbReference type="Rhea" id="RHEA:62905"/>
    </physiologicalReaction>
</comment>
<proteinExistence type="inferred from homology"/>
<evidence type="ECO:0000256" key="12">
    <source>
        <dbReference type="ARBA" id="ARBA00023180"/>
    </source>
</evidence>
<comment type="catalytic activity">
    <reaction evidence="15">
        <text>a beta-D-galactosyl-(1-&gt;3)-N-acetyl-beta-D-glucosaminyl derivative + GDP-beta-L-fucose = a beta-D-galactosyl-(1-&gt;3)-[alpha-L-fucosyl-(1-&gt;4)]-N-acetyl-beta-D-glucosaminyl derivative + GDP + H(+)</text>
        <dbReference type="Rhea" id="RHEA:23628"/>
        <dbReference type="ChEBI" id="CHEBI:15378"/>
        <dbReference type="ChEBI" id="CHEBI:57273"/>
        <dbReference type="ChEBI" id="CHEBI:58189"/>
        <dbReference type="ChEBI" id="CHEBI:133506"/>
        <dbReference type="ChEBI" id="CHEBI:140304"/>
        <dbReference type="EC" id="2.4.1.65"/>
    </reaction>
    <physiologicalReaction direction="left-to-right" evidence="15">
        <dbReference type="Rhea" id="RHEA:23629"/>
    </physiologicalReaction>
</comment>
<keyword evidence="10" id="KW-0443">Lipid metabolism</keyword>
<keyword evidence="23" id="KW-1185">Reference proteome</keyword>
<comment type="catalytic activity">
    <reaction evidence="18">
        <text>beta-D-galactosyl-(1-&gt;4)-N-acetyl-D-glucosamine + GDP-beta-L-fucose = beta-D-galactosyl-(1-&gt;4)-[alpha-L-fucosyl-(1-&gt;3)]-N-acetyl-D-glucosamine + GDP + H(+)</text>
        <dbReference type="Rhea" id="RHEA:62824"/>
        <dbReference type="ChEBI" id="CHEBI:15378"/>
        <dbReference type="ChEBI" id="CHEBI:57273"/>
        <dbReference type="ChEBI" id="CHEBI:58189"/>
        <dbReference type="ChEBI" id="CHEBI:60152"/>
        <dbReference type="ChEBI" id="CHEBI:62287"/>
    </reaction>
    <physiologicalReaction direction="left-to-right" evidence="18">
        <dbReference type="Rhea" id="RHEA:62825"/>
    </physiologicalReaction>
</comment>
<evidence type="ECO:0000256" key="8">
    <source>
        <dbReference type="ARBA" id="ARBA00022989"/>
    </source>
</evidence>
<evidence type="ECO:0000256" key="4">
    <source>
        <dbReference type="ARBA" id="ARBA00022676"/>
    </source>
</evidence>
<comment type="subcellular location">
    <subcellularLocation>
        <location evidence="1 19">Golgi apparatus</location>
        <location evidence="1 19">Golgi stack membrane</location>
        <topology evidence="1 19">Single-pass type II membrane protein</topology>
    </subcellularLocation>
</comment>
<feature type="transmembrane region" description="Helical" evidence="19">
    <location>
        <begin position="12"/>
        <end position="32"/>
    </location>
</feature>
<keyword evidence="9 19" id="KW-0333">Golgi apparatus</keyword>
<keyword evidence="8 19" id="KW-1133">Transmembrane helix</keyword>
<evidence type="ECO:0000259" key="20">
    <source>
        <dbReference type="Pfam" id="PF00852"/>
    </source>
</evidence>
<name>A0ABQ7T8I7_PHRPL</name>
<evidence type="ECO:0000256" key="7">
    <source>
        <dbReference type="ARBA" id="ARBA00022968"/>
    </source>
</evidence>
<keyword evidence="6 19" id="KW-0812">Transmembrane</keyword>
<dbReference type="Proteomes" id="UP000826234">
    <property type="component" value="Unassembled WGS sequence"/>
</dbReference>
<protein>
    <recommendedName>
        <fullName evidence="19">Fucosyltransferase</fullName>
        <ecNumber evidence="19">2.4.1.-</ecNumber>
    </recommendedName>
</protein>
<comment type="catalytic activity">
    <reaction evidence="14">
        <text>an alpha-Neu5Ac-(2-&gt;3)-beta-D-Gal-(1-&gt;4)-beta-D-GlcNAc-(1-&gt;3)-beta-D-Gal-(1-&gt;4)-[alpha-L-Fuc-(1-&gt;3)]-beta-D-GlcNAc derivative + GDP-beta-L-fucose = an alpha-Neu5Ac-(2-&gt;3)-beta-D-Gal-(1-&gt;4)-[alpha-L-Fuc-(1-&gt;3)]-beta-D-GlcNAc-(1-&gt;3)-beta-D-Gal-(1-&gt;4)-[alpha-L-Fuc-(1-&gt;3)]-beta-D-GlcNAc derivative + GDP + H(+)</text>
        <dbReference type="Rhea" id="RHEA:52864"/>
        <dbReference type="ChEBI" id="CHEBI:15378"/>
        <dbReference type="ChEBI" id="CHEBI:57273"/>
        <dbReference type="ChEBI" id="CHEBI:58189"/>
        <dbReference type="ChEBI" id="CHEBI:145342"/>
        <dbReference type="ChEBI" id="CHEBI:145343"/>
    </reaction>
    <physiologicalReaction direction="left-to-right" evidence="14">
        <dbReference type="Rhea" id="RHEA:52865"/>
    </physiologicalReaction>
</comment>
<evidence type="ECO:0000256" key="2">
    <source>
        <dbReference type="ARBA" id="ARBA00004922"/>
    </source>
</evidence>
<dbReference type="InterPro" id="IPR055270">
    <property type="entry name" value="Glyco_tran_10_C"/>
</dbReference>
<keyword evidence="7" id="KW-0735">Signal-anchor</keyword>
<reference evidence="22 23" key="1">
    <citation type="journal article" date="2022" name="Gigascience">
        <title>A chromosome-level genome assembly and annotation of the desert horned lizard, Phrynosoma platyrhinos, provides insight into chromosomal rearrangements among reptiles.</title>
        <authorList>
            <person name="Koochekian N."/>
            <person name="Ascanio A."/>
            <person name="Farleigh K."/>
            <person name="Card D.C."/>
            <person name="Schield D.R."/>
            <person name="Castoe T.A."/>
            <person name="Jezkova T."/>
        </authorList>
    </citation>
    <scope>NUCLEOTIDE SEQUENCE [LARGE SCALE GENOMIC DNA]</scope>
    <source>
        <strain evidence="22">NK-2021</strain>
    </source>
</reference>
<dbReference type="InterPro" id="IPR031481">
    <property type="entry name" value="Glyco_tran_10_N"/>
</dbReference>
<dbReference type="InterPro" id="IPR001503">
    <property type="entry name" value="Glyco_trans_10"/>
</dbReference>
<dbReference type="Pfam" id="PF17039">
    <property type="entry name" value="Glyco_tran_10_N"/>
    <property type="match status" value="1"/>
</dbReference>
<dbReference type="InterPro" id="IPR038577">
    <property type="entry name" value="GT10-like_C_sf"/>
</dbReference>
<keyword evidence="5 19" id="KW-0808">Transferase</keyword>
<evidence type="ECO:0000259" key="21">
    <source>
        <dbReference type="Pfam" id="PF17039"/>
    </source>
</evidence>
<comment type="caution">
    <text evidence="22">The sequence shown here is derived from an EMBL/GenBank/DDBJ whole genome shotgun (WGS) entry which is preliminary data.</text>
</comment>
<keyword evidence="4 19" id="KW-0328">Glycosyltransferase</keyword>
<evidence type="ECO:0000256" key="14">
    <source>
        <dbReference type="ARBA" id="ARBA00036052"/>
    </source>
</evidence>
<comment type="catalytic activity">
    <reaction evidence="17">
        <text>an N-acetyl-alpha-neuraminyl-(2-&gt;3)-beta-D-galactosyl-(1-&gt;4)-N-acetyl-beta-D-glucosaminyl derivative + GDP-beta-L-fucose = an alpha-Neu5Ac-(2-&gt;3)-beta-D-Gal-(1-&gt;4)-[alpha-L-Fuc-(1-&gt;3)]-beta-D-GlcNAc derivative + GDP + H(+)</text>
        <dbReference type="Rhea" id="RHEA:56076"/>
        <dbReference type="ChEBI" id="CHEBI:15378"/>
        <dbReference type="ChEBI" id="CHEBI:57273"/>
        <dbReference type="ChEBI" id="CHEBI:58189"/>
        <dbReference type="ChEBI" id="CHEBI:136545"/>
        <dbReference type="ChEBI" id="CHEBI:139509"/>
    </reaction>
    <physiologicalReaction direction="left-to-right" evidence="17">
        <dbReference type="Rhea" id="RHEA:56077"/>
    </physiologicalReaction>
</comment>
<evidence type="ECO:0000256" key="16">
    <source>
        <dbReference type="ARBA" id="ARBA00036468"/>
    </source>
</evidence>
<evidence type="ECO:0000256" key="15">
    <source>
        <dbReference type="ARBA" id="ARBA00036273"/>
    </source>
</evidence>
<feature type="domain" description="Fucosyltransferase C-terminal" evidence="20">
    <location>
        <begin position="187"/>
        <end position="361"/>
    </location>
</feature>
<comment type="similarity">
    <text evidence="3 19">Belongs to the glycosyltransferase 10 family.</text>
</comment>
<evidence type="ECO:0000256" key="13">
    <source>
        <dbReference type="ARBA" id="ARBA00029329"/>
    </source>
</evidence>
<dbReference type="Gene3D" id="3.40.50.11660">
    <property type="entry name" value="Glycosyl transferase family 10, C-terminal domain"/>
    <property type="match status" value="1"/>
</dbReference>
<evidence type="ECO:0000313" key="22">
    <source>
        <dbReference type="EMBL" id="KAH0625933.1"/>
    </source>
</evidence>
<evidence type="ECO:0000313" key="23">
    <source>
        <dbReference type="Proteomes" id="UP000826234"/>
    </source>
</evidence>
<keyword evidence="11 19" id="KW-0472">Membrane</keyword>
<evidence type="ECO:0000256" key="5">
    <source>
        <dbReference type="ARBA" id="ARBA00022679"/>
    </source>
</evidence>
<evidence type="ECO:0000256" key="9">
    <source>
        <dbReference type="ARBA" id="ARBA00023034"/>
    </source>
</evidence>
<comment type="catalytic activity">
    <reaction evidence="13">
        <text>a beta-D-galactosyl-(1-&gt;4)-N-acetyl-beta-D-glucosaminyl derivative + GDP-beta-L-fucose = a beta-D-galactosyl-(1-&gt;4)-[alpha-L-fucosyl-(1-&gt;3)]-N-acetyl-beta-D-glucosaminyl derivative + GDP + H(+)</text>
        <dbReference type="Rhea" id="RHEA:14257"/>
        <dbReference type="ChEBI" id="CHEBI:15378"/>
        <dbReference type="ChEBI" id="CHEBI:57273"/>
        <dbReference type="ChEBI" id="CHEBI:58189"/>
        <dbReference type="ChEBI" id="CHEBI:133507"/>
        <dbReference type="ChEBI" id="CHEBI:137941"/>
        <dbReference type="EC" id="2.4.1.152"/>
    </reaction>
    <physiologicalReaction direction="left-to-right" evidence="13">
        <dbReference type="Rhea" id="RHEA:14258"/>
    </physiologicalReaction>
</comment>
<evidence type="ECO:0000256" key="18">
    <source>
        <dbReference type="ARBA" id="ARBA00036928"/>
    </source>
</evidence>
<evidence type="ECO:0000256" key="3">
    <source>
        <dbReference type="ARBA" id="ARBA00008919"/>
    </source>
</evidence>
<evidence type="ECO:0000256" key="11">
    <source>
        <dbReference type="ARBA" id="ARBA00023136"/>
    </source>
</evidence>
<dbReference type="Pfam" id="PF00852">
    <property type="entry name" value="Glyco_transf_10"/>
    <property type="match status" value="1"/>
</dbReference>
<evidence type="ECO:0000256" key="10">
    <source>
        <dbReference type="ARBA" id="ARBA00023098"/>
    </source>
</evidence>
<organism evidence="22 23">
    <name type="scientific">Phrynosoma platyrhinos</name>
    <name type="common">Desert horned lizard</name>
    <dbReference type="NCBI Taxonomy" id="52577"/>
    <lineage>
        <taxon>Eukaryota</taxon>
        <taxon>Metazoa</taxon>
        <taxon>Chordata</taxon>
        <taxon>Craniata</taxon>
        <taxon>Vertebrata</taxon>
        <taxon>Euteleostomi</taxon>
        <taxon>Lepidosauria</taxon>
        <taxon>Squamata</taxon>
        <taxon>Bifurcata</taxon>
        <taxon>Unidentata</taxon>
        <taxon>Episquamata</taxon>
        <taxon>Toxicofera</taxon>
        <taxon>Iguania</taxon>
        <taxon>Phrynosomatidae</taxon>
        <taxon>Phrynosomatinae</taxon>
        <taxon>Phrynosoma</taxon>
    </lineage>
</organism>
<dbReference type="PANTHER" id="PTHR11929:SF11">
    <property type="entry name" value="4-GALACTOSYL-N-ACETYLGLUCOSAMINIDE 3-ALPHA-L-FUCOSYLTRANSFERASE FUT5"/>
    <property type="match status" value="1"/>
</dbReference>
<feature type="domain" description="Fucosyltransferase N-terminal" evidence="21">
    <location>
        <begin position="66"/>
        <end position="173"/>
    </location>
</feature>
<evidence type="ECO:0000256" key="19">
    <source>
        <dbReference type="RuleBase" id="RU003832"/>
    </source>
</evidence>
<accession>A0ABQ7T8I7</accession>
<comment type="pathway">
    <text evidence="2">Protein modification; protein glycosylation.</text>
</comment>
<evidence type="ECO:0000256" key="6">
    <source>
        <dbReference type="ARBA" id="ARBA00022692"/>
    </source>
</evidence>
<dbReference type="EC" id="2.4.1.-" evidence="19"/>